<dbReference type="GO" id="GO:0005789">
    <property type="term" value="C:endoplasmic reticulum membrane"/>
    <property type="evidence" value="ECO:0007669"/>
    <property type="project" value="InterPro"/>
</dbReference>
<dbReference type="Pfam" id="PF03669">
    <property type="entry name" value="ASTER"/>
    <property type="match status" value="1"/>
</dbReference>
<accession>A0A2G8XUB2</accession>
<dbReference type="GO" id="GO:0044183">
    <property type="term" value="F:protein folding chaperone"/>
    <property type="evidence" value="ECO:0007669"/>
    <property type="project" value="InterPro"/>
</dbReference>
<keyword evidence="3 5" id="KW-1133">Transmembrane helix</keyword>
<keyword evidence="4 5" id="KW-0472">Membrane</keyword>
<reference evidence="6 7" key="1">
    <citation type="journal article" date="2016" name="Nat. Commun.">
        <title>Local admixture of amplified and diversified secreted pathogenesis determinants shapes mosaic Toxoplasma gondii genomes.</title>
        <authorList>
            <person name="Lorenzi H."/>
            <person name="Khan A."/>
            <person name="Behnke M.S."/>
            <person name="Namasivayam S."/>
            <person name="Swapna L.S."/>
            <person name="Hadjithomas M."/>
            <person name="Karamycheva S."/>
            <person name="Pinney D."/>
            <person name="Brunk B.P."/>
            <person name="Ajioka J.W."/>
            <person name="Ajzenberg D."/>
            <person name="Boothroyd J.C."/>
            <person name="Boyle J.P."/>
            <person name="Darde M.L."/>
            <person name="Diaz-Miranda M.A."/>
            <person name="Dubey J.P."/>
            <person name="Fritz H.M."/>
            <person name="Gennari S.M."/>
            <person name="Gregory B.D."/>
            <person name="Kim K."/>
            <person name="Saeij J.P."/>
            <person name="Su C."/>
            <person name="White M.W."/>
            <person name="Zhu X.Q."/>
            <person name="Howe D.K."/>
            <person name="Rosenthal B.M."/>
            <person name="Grigg M.E."/>
            <person name="Parkinson J."/>
            <person name="Liu L."/>
            <person name="Kissinger J.C."/>
            <person name="Roos D.S."/>
            <person name="Sibley L.D."/>
        </authorList>
    </citation>
    <scope>NUCLEOTIDE SEQUENCE [LARGE SCALE GENOMIC DNA]</scope>
    <source>
        <strain evidence="6 7">COUG</strain>
    </source>
</reference>
<proteinExistence type="predicted"/>
<evidence type="ECO:0000313" key="7">
    <source>
        <dbReference type="Proteomes" id="UP000236343"/>
    </source>
</evidence>
<evidence type="ECO:0000256" key="2">
    <source>
        <dbReference type="ARBA" id="ARBA00022692"/>
    </source>
</evidence>
<dbReference type="VEuPathDB" id="ToxoDB:TGCOUG_209120"/>
<keyword evidence="2 5" id="KW-0812">Transmembrane</keyword>
<dbReference type="AlphaFoldDB" id="A0A2G8XUB2"/>
<dbReference type="EMBL" id="AGQR02002683">
    <property type="protein sequence ID" value="PIL98613.1"/>
    <property type="molecule type" value="Genomic_DNA"/>
</dbReference>
<evidence type="ECO:0000313" key="6">
    <source>
        <dbReference type="EMBL" id="PIL98613.1"/>
    </source>
</evidence>
<organism evidence="6 7">
    <name type="scientific">Toxoplasma gondii COUG</name>
    <dbReference type="NCBI Taxonomy" id="1074873"/>
    <lineage>
        <taxon>Eukaryota</taxon>
        <taxon>Sar</taxon>
        <taxon>Alveolata</taxon>
        <taxon>Apicomplexa</taxon>
        <taxon>Conoidasida</taxon>
        <taxon>Coccidia</taxon>
        <taxon>Eucoccidiorida</taxon>
        <taxon>Eimeriorina</taxon>
        <taxon>Sarcocystidae</taxon>
        <taxon>Toxoplasma</taxon>
    </lineage>
</organism>
<name>A0A2G8XUB2_TOXGO</name>
<protein>
    <submittedName>
        <fullName evidence="6">Family UPF0139 protein</fullName>
    </submittedName>
</protein>
<dbReference type="InterPro" id="IPR005351">
    <property type="entry name" value="ASTER"/>
</dbReference>
<evidence type="ECO:0000256" key="1">
    <source>
        <dbReference type="ARBA" id="ARBA00004370"/>
    </source>
</evidence>
<feature type="transmembrane region" description="Helical" evidence="5">
    <location>
        <begin position="35"/>
        <end position="62"/>
    </location>
</feature>
<evidence type="ECO:0000256" key="3">
    <source>
        <dbReference type="ARBA" id="ARBA00022989"/>
    </source>
</evidence>
<gene>
    <name evidence="6" type="ORF">TGCOUG_209120</name>
</gene>
<sequence length="113" mass="12475">MAIPTLSPNDPRDFQNIVAYVQPAPKEQEAEAMTFVCLPLVLGAVVFQLHFLFYVCFLLIFASWVSAKYGEFNFQQYSSVIMMCVMGFTMPLLQQTGRRPAAPTAAPPAPPAA</sequence>
<comment type="subcellular location">
    <subcellularLocation>
        <location evidence="1">Membrane</location>
    </subcellularLocation>
</comment>
<dbReference type="GO" id="GO:0045048">
    <property type="term" value="P:protein insertion into ER membrane"/>
    <property type="evidence" value="ECO:0007669"/>
    <property type="project" value="InterPro"/>
</dbReference>
<evidence type="ECO:0000256" key="4">
    <source>
        <dbReference type="ARBA" id="ARBA00023136"/>
    </source>
</evidence>
<dbReference type="Proteomes" id="UP000236343">
    <property type="component" value="Unassembled WGS sequence"/>
</dbReference>
<evidence type="ECO:0000256" key="5">
    <source>
        <dbReference type="SAM" id="Phobius"/>
    </source>
</evidence>
<comment type="caution">
    <text evidence="6">The sequence shown here is derived from an EMBL/GenBank/DDBJ whole genome shotgun (WGS) entry which is preliminary data.</text>
</comment>